<dbReference type="AlphaFoldDB" id="A0A9W8NHH1"/>
<accession>A0A9W8NHH1</accession>
<protein>
    <submittedName>
        <fullName evidence="1">Uncharacterized protein</fullName>
    </submittedName>
</protein>
<sequence length="406" mass="45836">MSGVEKSNPNASIESLPAELIASLLSHCHSLEDLSAIIHASPILYHGFVAAKSIILIALLSKDIGPGIRDALALAHIGNLDRRAEDYSTKAEWAIQLYASLPPAALSARGIATEIVVKMTQFNRTTRFFVDWFSSTTLSRLQREVSEASYPITPSERYRISQAIIRFQIMMNTYSVAGKPDPVTTPLHPGFIGLFRVWEVQQIWEFYCFIYFLSADHRDTVRVRHVLRAQFKRLPALESRLRISIVKRMERNTSNTGGLWFCGGYSCKRRSETDLAATPVCLFRVCLFPGIVSLARAIAQIQEVYVREQELPALKAGHGASDPPYAWLDAMAGLDCCRWGECLIWKYGSDVLPRVPTKVDQKMKRWRTSGFMFWDEGRVEIIKTMTPGITGFKTGWLLNLWDDVLD</sequence>
<organism evidence="1 2">
    <name type="scientific">Xylaria arbuscula</name>
    <dbReference type="NCBI Taxonomy" id="114810"/>
    <lineage>
        <taxon>Eukaryota</taxon>
        <taxon>Fungi</taxon>
        <taxon>Dikarya</taxon>
        <taxon>Ascomycota</taxon>
        <taxon>Pezizomycotina</taxon>
        <taxon>Sordariomycetes</taxon>
        <taxon>Xylariomycetidae</taxon>
        <taxon>Xylariales</taxon>
        <taxon>Xylariaceae</taxon>
        <taxon>Xylaria</taxon>
    </lineage>
</organism>
<evidence type="ECO:0000313" key="2">
    <source>
        <dbReference type="Proteomes" id="UP001148614"/>
    </source>
</evidence>
<dbReference type="Proteomes" id="UP001148614">
    <property type="component" value="Unassembled WGS sequence"/>
</dbReference>
<proteinExistence type="predicted"/>
<dbReference type="EMBL" id="JANPWZ010000503">
    <property type="protein sequence ID" value="KAJ3576006.1"/>
    <property type="molecule type" value="Genomic_DNA"/>
</dbReference>
<keyword evidence="2" id="KW-1185">Reference proteome</keyword>
<reference evidence="1" key="1">
    <citation type="submission" date="2022-07" db="EMBL/GenBank/DDBJ databases">
        <title>Genome Sequence of Xylaria arbuscula.</title>
        <authorList>
            <person name="Buettner E."/>
        </authorList>
    </citation>
    <scope>NUCLEOTIDE SEQUENCE</scope>
    <source>
        <strain evidence="1">VT107</strain>
    </source>
</reference>
<gene>
    <name evidence="1" type="ORF">NPX13_g3844</name>
</gene>
<name>A0A9W8NHH1_9PEZI</name>
<evidence type="ECO:0000313" key="1">
    <source>
        <dbReference type="EMBL" id="KAJ3576006.1"/>
    </source>
</evidence>
<comment type="caution">
    <text evidence="1">The sequence shown here is derived from an EMBL/GenBank/DDBJ whole genome shotgun (WGS) entry which is preliminary data.</text>
</comment>